<keyword evidence="5 7" id="KW-0472">Membrane</keyword>
<evidence type="ECO:0000313" key="11">
    <source>
        <dbReference type="Proteomes" id="UP000032049"/>
    </source>
</evidence>
<dbReference type="InterPro" id="IPR036942">
    <property type="entry name" value="Beta-barrel_TonB_sf"/>
</dbReference>
<accession>A0A0D0G2A2</accession>
<dbReference type="InterPro" id="IPR037066">
    <property type="entry name" value="Plug_dom_sf"/>
</dbReference>
<keyword evidence="6 7" id="KW-0998">Cell outer membrane</keyword>
<evidence type="ECO:0000256" key="7">
    <source>
        <dbReference type="PROSITE-ProRule" id="PRU01360"/>
    </source>
</evidence>
<protein>
    <submittedName>
        <fullName evidence="10">TonB-dependent receptor</fullName>
    </submittedName>
</protein>
<dbReference type="Pfam" id="PF14905">
    <property type="entry name" value="OMP_b-brl_3"/>
    <property type="match status" value="1"/>
</dbReference>
<keyword evidence="11" id="KW-1185">Reference proteome</keyword>
<keyword evidence="2 7" id="KW-0813">Transport</keyword>
<dbReference type="EMBL" id="JXRA01000005">
    <property type="protein sequence ID" value="KIO78909.1"/>
    <property type="molecule type" value="Genomic_DNA"/>
</dbReference>
<evidence type="ECO:0000256" key="6">
    <source>
        <dbReference type="ARBA" id="ARBA00023237"/>
    </source>
</evidence>
<evidence type="ECO:0000256" key="1">
    <source>
        <dbReference type="ARBA" id="ARBA00004571"/>
    </source>
</evidence>
<dbReference type="InterPro" id="IPR008969">
    <property type="entry name" value="CarboxyPept-like_regulatory"/>
</dbReference>
<dbReference type="SUPFAM" id="SSF49464">
    <property type="entry name" value="Carboxypeptidase regulatory domain-like"/>
    <property type="match status" value="1"/>
</dbReference>
<name>A0A0D0G2A2_9SPHI</name>
<feature type="signal peptide" evidence="8">
    <location>
        <begin position="1"/>
        <end position="22"/>
    </location>
</feature>
<comment type="similarity">
    <text evidence="7">Belongs to the TonB-dependent receptor family.</text>
</comment>
<evidence type="ECO:0000259" key="9">
    <source>
        <dbReference type="Pfam" id="PF14905"/>
    </source>
</evidence>
<organism evidence="10 11">
    <name type="scientific">Pedobacter lusitanus</name>
    <dbReference type="NCBI Taxonomy" id="1503925"/>
    <lineage>
        <taxon>Bacteria</taxon>
        <taxon>Pseudomonadati</taxon>
        <taxon>Bacteroidota</taxon>
        <taxon>Sphingobacteriia</taxon>
        <taxon>Sphingobacteriales</taxon>
        <taxon>Sphingobacteriaceae</taxon>
        <taxon>Pedobacter</taxon>
    </lineage>
</organism>
<dbReference type="AlphaFoldDB" id="A0A0D0G2A2"/>
<dbReference type="Gene3D" id="2.60.40.10">
    <property type="entry name" value="Immunoglobulins"/>
    <property type="match status" value="1"/>
</dbReference>
<feature type="chain" id="PRO_5002210788" evidence="8">
    <location>
        <begin position="23"/>
        <end position="792"/>
    </location>
</feature>
<keyword evidence="10" id="KW-0675">Receptor</keyword>
<keyword evidence="8" id="KW-0732">Signal</keyword>
<evidence type="ECO:0000256" key="2">
    <source>
        <dbReference type="ARBA" id="ARBA00022448"/>
    </source>
</evidence>
<dbReference type="PROSITE" id="PS52016">
    <property type="entry name" value="TONB_DEPENDENT_REC_3"/>
    <property type="match status" value="1"/>
</dbReference>
<dbReference type="Pfam" id="PF13715">
    <property type="entry name" value="CarbopepD_reg_2"/>
    <property type="match status" value="1"/>
</dbReference>
<dbReference type="Gene3D" id="2.170.130.10">
    <property type="entry name" value="TonB-dependent receptor, plug domain"/>
    <property type="match status" value="1"/>
</dbReference>
<dbReference type="Gene3D" id="2.40.170.20">
    <property type="entry name" value="TonB-dependent receptor, beta-barrel domain"/>
    <property type="match status" value="1"/>
</dbReference>
<evidence type="ECO:0000256" key="8">
    <source>
        <dbReference type="SAM" id="SignalP"/>
    </source>
</evidence>
<keyword evidence="4 7" id="KW-0812">Transmembrane</keyword>
<reference evidence="10 11" key="1">
    <citation type="submission" date="2015-01" db="EMBL/GenBank/DDBJ databases">
        <title>Draft genome sequence of Pedobacter sp. NL19 isolated from sludge of an effluent treatment pond in an abandoned uranium mine.</title>
        <authorList>
            <person name="Santos T."/>
            <person name="Caetano T."/>
            <person name="Covas C."/>
            <person name="Cruz A."/>
            <person name="Mendo S."/>
        </authorList>
    </citation>
    <scope>NUCLEOTIDE SEQUENCE [LARGE SCALE GENOMIC DNA]</scope>
    <source>
        <strain evidence="10 11">NL19</strain>
    </source>
</reference>
<evidence type="ECO:0000256" key="3">
    <source>
        <dbReference type="ARBA" id="ARBA00022452"/>
    </source>
</evidence>
<feature type="domain" description="Outer membrane protein beta-barrel" evidence="9">
    <location>
        <begin position="365"/>
        <end position="768"/>
    </location>
</feature>
<evidence type="ECO:0000256" key="4">
    <source>
        <dbReference type="ARBA" id="ARBA00022692"/>
    </source>
</evidence>
<dbReference type="InterPro" id="IPR039426">
    <property type="entry name" value="TonB-dep_rcpt-like"/>
</dbReference>
<dbReference type="RefSeq" id="WP_041877508.1">
    <property type="nucleotide sequence ID" value="NZ_CP157278.1"/>
</dbReference>
<sequence length="792" mass="89117">MKTIILYALLILPLWASSQVQLKGNVKGNNEPVIWANIILSSPEGKVVAGTLTKEDGSFDLKIKSGSYKIKISYLGFTAQEKDLVIVKDTDLGMITMQPKDGDLQEIKIVAKKKLIEYKTDRLIYNVASSIAASGGNAVGALSTAPGVMIQSKNISILGKGSSRVMIDGRLIELTGDDLINYLNAIAATDIASIEVITNPPAKYEAGGDGGLINIVLKKGIRDSWKNTATMTYDQSTYSFFTLRDNFLYNKDKIKLSMNIGGKLGKLKETESLNTYYPQGLWALNRTGKQKQNNLSGGLAFDYDLSGSTTIGVQYSGNQNNPDTKDLTTIKIGNTSNQLDSLLINDGYNKLTNSSQTYNAHIITRLDTTGKKLSADLDYFNYNSKIDNNFITRTFLPDMKYLNTNQAAKNQSMQDINNYSIKLDMEHPLKFMNLSYGTKLSFINSKADIAYYNTITGDPVLDKTRSNHFEYQENNQAVYVNGNKNITAKLSLQLGLRLENIQTSGYSATANQKTQNNYLKLFPTIYLSYKENENNSFLFNYGRRVNRPVFRDLNPFRSFLNSKSYSEGNPFLQPSYSDNFDFTYVYKENWRTNLFFNITTDGFGIVFNSDPQTNVQTITRQNYFKEYYYGIGQSYTLNLVSWWQSQNLAYLLGSKSVFNKLVNATPKNSAQLYLTTNNTFSLSKETKLQADYFFSSSVKRGLYETGQLSGLNIGIKQSILQNKLQLAALVNDVFNTAYLKNYTSVVNGITQVYGQNNSSRFFRFSLTYSFGNDKINVRQRSFGNDEERKRTD</sequence>
<dbReference type="STRING" id="1503925.TH53_00955"/>
<gene>
    <name evidence="10" type="ORF">TH53_00955</name>
</gene>
<dbReference type="InterPro" id="IPR013783">
    <property type="entry name" value="Ig-like_fold"/>
</dbReference>
<dbReference type="SUPFAM" id="SSF56935">
    <property type="entry name" value="Porins"/>
    <property type="match status" value="1"/>
</dbReference>
<dbReference type="InterPro" id="IPR041700">
    <property type="entry name" value="OMP_b-brl_3"/>
</dbReference>
<evidence type="ECO:0000313" key="10">
    <source>
        <dbReference type="EMBL" id="KIO78909.1"/>
    </source>
</evidence>
<dbReference type="Proteomes" id="UP000032049">
    <property type="component" value="Unassembled WGS sequence"/>
</dbReference>
<dbReference type="PANTHER" id="PTHR40980">
    <property type="entry name" value="PLUG DOMAIN-CONTAINING PROTEIN"/>
    <property type="match status" value="1"/>
</dbReference>
<evidence type="ECO:0000256" key="5">
    <source>
        <dbReference type="ARBA" id="ARBA00023136"/>
    </source>
</evidence>
<comment type="caution">
    <text evidence="10">The sequence shown here is derived from an EMBL/GenBank/DDBJ whole genome shotgun (WGS) entry which is preliminary data.</text>
</comment>
<keyword evidence="3 7" id="KW-1134">Transmembrane beta strand</keyword>
<comment type="subcellular location">
    <subcellularLocation>
        <location evidence="1 7">Cell outer membrane</location>
        <topology evidence="1 7">Multi-pass membrane protein</topology>
    </subcellularLocation>
</comment>
<dbReference type="PANTHER" id="PTHR40980:SF4">
    <property type="entry name" value="TONB-DEPENDENT RECEPTOR-LIKE BETA-BARREL DOMAIN-CONTAINING PROTEIN"/>
    <property type="match status" value="1"/>
</dbReference>
<dbReference type="OrthoDB" id="606851at2"/>
<dbReference type="GO" id="GO:0009279">
    <property type="term" value="C:cell outer membrane"/>
    <property type="evidence" value="ECO:0007669"/>
    <property type="project" value="UniProtKB-SubCell"/>
</dbReference>
<proteinExistence type="inferred from homology"/>